<dbReference type="RefSeq" id="WP_328594646.1">
    <property type="nucleotide sequence ID" value="NZ_WEGH01000003.1"/>
</dbReference>
<protein>
    <recommendedName>
        <fullName evidence="6">DUF2382 domain-containing protein</fullName>
    </recommendedName>
</protein>
<organism evidence="4 5">
    <name type="scientific">Actinomadura macrotermitis</name>
    <dbReference type="NCBI Taxonomy" id="2585200"/>
    <lineage>
        <taxon>Bacteria</taxon>
        <taxon>Bacillati</taxon>
        <taxon>Actinomycetota</taxon>
        <taxon>Actinomycetes</taxon>
        <taxon>Streptosporangiales</taxon>
        <taxon>Thermomonosporaceae</taxon>
        <taxon>Actinomadura</taxon>
    </lineage>
</organism>
<dbReference type="PANTHER" id="PTHR38463">
    <property type="entry name" value="STRESS RESPONSE PROTEIN YSNF"/>
    <property type="match status" value="1"/>
</dbReference>
<name>A0A7K0BZI4_9ACTN</name>
<sequence length="283" mass="31123">MVQTKLKSDQLMNREVIGGDGGKLGTVKQVYLNDGTGAPEWVTVHTGWFGTRESFIPLAEATEAQGAIKVPYDKDKVKDAPKIDADAHLDQNEVMSLYRHYGLPGGPGQAPGRQSGRREGEARQGEAAPRPQPPAGGKTARGDVARSGGDVEMTRSEERMRVGTEERETGRVRLRKWVETEQVSTTVPVAHEELVIEHEPITEGRPGEMHIGEEEREIILHEERPVVSKEQVPVERVHVGTQKVTGEQEVESEVSREQVEIVDEQGRAVRDPGSGGGRHRDKG</sequence>
<dbReference type="InterPro" id="IPR011033">
    <property type="entry name" value="PRC_barrel-like_sf"/>
</dbReference>
<dbReference type="AlphaFoldDB" id="A0A7K0BZI4"/>
<feature type="region of interest" description="Disordered" evidence="1">
    <location>
        <begin position="244"/>
        <end position="283"/>
    </location>
</feature>
<dbReference type="GO" id="GO:0019684">
    <property type="term" value="P:photosynthesis, light reaction"/>
    <property type="evidence" value="ECO:0007669"/>
    <property type="project" value="InterPro"/>
</dbReference>
<accession>A0A7K0BZI4</accession>
<keyword evidence="5" id="KW-1185">Reference proteome</keyword>
<feature type="compositionally biased region" description="Basic and acidic residues" evidence="1">
    <location>
        <begin position="152"/>
        <end position="166"/>
    </location>
</feature>
<dbReference type="Proteomes" id="UP000487268">
    <property type="component" value="Unassembled WGS sequence"/>
</dbReference>
<dbReference type="Gene3D" id="3.90.50.10">
    <property type="entry name" value="Photosynthetic Reaction Center, subunit H, domain 2"/>
    <property type="match status" value="1"/>
</dbReference>
<evidence type="ECO:0000313" key="5">
    <source>
        <dbReference type="Proteomes" id="UP000487268"/>
    </source>
</evidence>
<evidence type="ECO:0000256" key="1">
    <source>
        <dbReference type="SAM" id="MobiDB-lite"/>
    </source>
</evidence>
<feature type="region of interest" description="Disordered" evidence="1">
    <location>
        <begin position="99"/>
        <end position="166"/>
    </location>
</feature>
<dbReference type="InterPro" id="IPR014747">
    <property type="entry name" value="Bac_photo_RC_H_C"/>
</dbReference>
<evidence type="ECO:0000259" key="2">
    <source>
        <dbReference type="Pfam" id="PF05239"/>
    </source>
</evidence>
<evidence type="ECO:0008006" key="6">
    <source>
        <dbReference type="Google" id="ProtNLM"/>
    </source>
</evidence>
<dbReference type="InterPro" id="IPR052967">
    <property type="entry name" value="Stress_Response_Assoc"/>
</dbReference>
<dbReference type="SUPFAM" id="SSF50346">
    <property type="entry name" value="PRC-barrel domain"/>
    <property type="match status" value="1"/>
</dbReference>
<feature type="compositionally biased region" description="Basic and acidic residues" evidence="1">
    <location>
        <begin position="253"/>
        <end position="270"/>
    </location>
</feature>
<dbReference type="PANTHER" id="PTHR38463:SF1">
    <property type="entry name" value="STRESS RESPONSE PROTEIN YSNF"/>
    <property type="match status" value="1"/>
</dbReference>
<dbReference type="InterPro" id="IPR019060">
    <property type="entry name" value="DUF2382"/>
</dbReference>
<dbReference type="GO" id="GO:0030077">
    <property type="term" value="C:plasma membrane light-harvesting complex"/>
    <property type="evidence" value="ECO:0007669"/>
    <property type="project" value="InterPro"/>
</dbReference>
<dbReference type="Pfam" id="PF09557">
    <property type="entry name" value="DUF2382"/>
    <property type="match status" value="1"/>
</dbReference>
<dbReference type="InterPro" id="IPR027275">
    <property type="entry name" value="PRC-brl_dom"/>
</dbReference>
<dbReference type="EMBL" id="WEGH01000003">
    <property type="protein sequence ID" value="MQY06589.1"/>
    <property type="molecule type" value="Genomic_DNA"/>
</dbReference>
<proteinExistence type="predicted"/>
<reference evidence="4 5" key="1">
    <citation type="submission" date="2019-10" db="EMBL/GenBank/DDBJ databases">
        <title>Actinomadura rubteroloni sp. nov. and Actinomadura macrotermitis sp. nov., isolated from the gut of fungus growing-termite Macrotermes natalensis.</title>
        <authorList>
            <person name="Benndorf R."/>
            <person name="Martin K."/>
            <person name="Kuefner M."/>
            <person name="De Beer W."/>
            <person name="Kaster A.-K."/>
            <person name="Vollmers J."/>
            <person name="Poulsen M."/>
            <person name="Beemelmanns C."/>
        </authorList>
    </citation>
    <scope>NUCLEOTIDE SEQUENCE [LARGE SCALE GENOMIC DNA]</scope>
    <source>
        <strain evidence="4 5">RB68</strain>
    </source>
</reference>
<feature type="domain" description="PRC-barrel" evidence="2">
    <location>
        <begin position="9"/>
        <end position="76"/>
    </location>
</feature>
<evidence type="ECO:0000313" key="4">
    <source>
        <dbReference type="EMBL" id="MQY06589.1"/>
    </source>
</evidence>
<gene>
    <name evidence="4" type="ORF">ACRB68_46830</name>
</gene>
<dbReference type="Pfam" id="PF05239">
    <property type="entry name" value="PRC"/>
    <property type="match status" value="1"/>
</dbReference>
<evidence type="ECO:0000259" key="3">
    <source>
        <dbReference type="Pfam" id="PF09557"/>
    </source>
</evidence>
<comment type="caution">
    <text evidence="4">The sequence shown here is derived from an EMBL/GenBank/DDBJ whole genome shotgun (WGS) entry which is preliminary data.</text>
</comment>
<feature type="domain" description="DUF2382" evidence="3">
    <location>
        <begin position="153"/>
        <end position="261"/>
    </location>
</feature>